<protein>
    <submittedName>
        <fullName evidence="2">Uncharacterized protein</fullName>
    </submittedName>
</protein>
<dbReference type="EMBL" id="LGRX02005267">
    <property type="protein sequence ID" value="KAK3278822.1"/>
    <property type="molecule type" value="Genomic_DNA"/>
</dbReference>
<accession>A0AAE0LBD1</accession>
<reference evidence="2 3" key="1">
    <citation type="journal article" date="2015" name="Genome Biol. Evol.">
        <title>Comparative Genomics of a Bacterivorous Green Alga Reveals Evolutionary Causalities and Consequences of Phago-Mixotrophic Mode of Nutrition.</title>
        <authorList>
            <person name="Burns J.A."/>
            <person name="Paasch A."/>
            <person name="Narechania A."/>
            <person name="Kim E."/>
        </authorList>
    </citation>
    <scope>NUCLEOTIDE SEQUENCE [LARGE SCALE GENOMIC DNA]</scope>
    <source>
        <strain evidence="2 3">PLY_AMNH</strain>
    </source>
</reference>
<evidence type="ECO:0000313" key="2">
    <source>
        <dbReference type="EMBL" id="KAK3278822.1"/>
    </source>
</evidence>
<evidence type="ECO:0000313" key="3">
    <source>
        <dbReference type="Proteomes" id="UP001190700"/>
    </source>
</evidence>
<feature type="region of interest" description="Disordered" evidence="1">
    <location>
        <begin position="1"/>
        <end position="25"/>
    </location>
</feature>
<proteinExistence type="predicted"/>
<evidence type="ECO:0000256" key="1">
    <source>
        <dbReference type="SAM" id="MobiDB-lite"/>
    </source>
</evidence>
<gene>
    <name evidence="2" type="ORF">CYMTET_13262</name>
</gene>
<feature type="region of interest" description="Disordered" evidence="1">
    <location>
        <begin position="69"/>
        <end position="100"/>
    </location>
</feature>
<keyword evidence="3" id="KW-1185">Reference proteome</keyword>
<comment type="caution">
    <text evidence="2">The sequence shown here is derived from an EMBL/GenBank/DDBJ whole genome shotgun (WGS) entry which is preliminary data.</text>
</comment>
<name>A0AAE0LBD1_9CHLO</name>
<sequence>MVLGPSPLLRGVEQPQRGNRTKPFAPHWSSWLDTMTKPALAPAHHHEYDAEYDEPDWVNIVVPTSAAPTTRGATAAPATAGATSAPTTTSLGSGIFDEHK</sequence>
<dbReference type="Proteomes" id="UP001190700">
    <property type="component" value="Unassembled WGS sequence"/>
</dbReference>
<dbReference type="AlphaFoldDB" id="A0AAE0LBD1"/>
<organism evidence="2 3">
    <name type="scientific">Cymbomonas tetramitiformis</name>
    <dbReference type="NCBI Taxonomy" id="36881"/>
    <lineage>
        <taxon>Eukaryota</taxon>
        <taxon>Viridiplantae</taxon>
        <taxon>Chlorophyta</taxon>
        <taxon>Pyramimonadophyceae</taxon>
        <taxon>Pyramimonadales</taxon>
        <taxon>Pyramimonadaceae</taxon>
        <taxon>Cymbomonas</taxon>
    </lineage>
</organism>
<feature type="compositionally biased region" description="Low complexity" evidence="1">
    <location>
        <begin position="69"/>
        <end position="94"/>
    </location>
</feature>